<dbReference type="AlphaFoldDB" id="A0A3P6FFA3"/>
<feature type="region of interest" description="Disordered" evidence="1">
    <location>
        <begin position="1"/>
        <end position="46"/>
    </location>
</feature>
<accession>A0A3P6FFA3</accession>
<feature type="compositionally biased region" description="Polar residues" evidence="1">
    <location>
        <begin position="21"/>
        <end position="37"/>
    </location>
</feature>
<dbReference type="EMBL" id="LR031877">
    <property type="protein sequence ID" value="VDD42952.1"/>
    <property type="molecule type" value="Genomic_DNA"/>
</dbReference>
<gene>
    <name evidence="2" type="ORF">BOLC5T30499H</name>
</gene>
<proteinExistence type="predicted"/>
<evidence type="ECO:0000313" key="2">
    <source>
        <dbReference type="EMBL" id="VDD42952.1"/>
    </source>
</evidence>
<reference evidence="2" key="1">
    <citation type="submission" date="2018-11" db="EMBL/GenBank/DDBJ databases">
        <authorList>
            <consortium name="Genoscope - CEA"/>
            <person name="William W."/>
        </authorList>
    </citation>
    <scope>NUCLEOTIDE SEQUENCE</scope>
</reference>
<evidence type="ECO:0000256" key="1">
    <source>
        <dbReference type="SAM" id="MobiDB-lite"/>
    </source>
</evidence>
<name>A0A3P6FFA3_BRAOL</name>
<organism evidence="2">
    <name type="scientific">Brassica oleracea</name>
    <name type="common">Wild cabbage</name>
    <dbReference type="NCBI Taxonomy" id="3712"/>
    <lineage>
        <taxon>Eukaryota</taxon>
        <taxon>Viridiplantae</taxon>
        <taxon>Streptophyta</taxon>
        <taxon>Embryophyta</taxon>
        <taxon>Tracheophyta</taxon>
        <taxon>Spermatophyta</taxon>
        <taxon>Magnoliopsida</taxon>
        <taxon>eudicotyledons</taxon>
        <taxon>Gunneridae</taxon>
        <taxon>Pentapetalae</taxon>
        <taxon>rosids</taxon>
        <taxon>malvids</taxon>
        <taxon>Brassicales</taxon>
        <taxon>Brassicaceae</taxon>
        <taxon>Brassiceae</taxon>
        <taxon>Brassica</taxon>
    </lineage>
</organism>
<protein>
    <submittedName>
        <fullName evidence="2">Uncharacterized protein</fullName>
    </submittedName>
</protein>
<sequence length="58" mass="6530">MKQQTRSPPPTEAVRQRPVPQRSTQHLFQTGPSSFHTACSPEHQGAPVHQGVLFWKVI</sequence>